<dbReference type="InterPro" id="IPR051601">
    <property type="entry name" value="Serine_prot/Carboxylest_S33"/>
</dbReference>
<accession>A0A179FZA3</accession>
<dbReference type="PANTHER" id="PTHR43248">
    <property type="entry name" value="2-SUCCINYL-6-HYDROXY-2,4-CYCLOHEXADIENE-1-CARBOXYLATE SYNTHASE"/>
    <property type="match status" value="1"/>
</dbReference>
<evidence type="ECO:0000256" key="3">
    <source>
        <dbReference type="SAM" id="MobiDB-lite"/>
    </source>
</evidence>
<dbReference type="Gene3D" id="3.40.50.1820">
    <property type="entry name" value="alpha/beta hydrolase"/>
    <property type="match status" value="1"/>
</dbReference>
<dbReference type="GO" id="GO:0016787">
    <property type="term" value="F:hydrolase activity"/>
    <property type="evidence" value="ECO:0007669"/>
    <property type="project" value="UniProtKB-KW"/>
</dbReference>
<dbReference type="InterPro" id="IPR029058">
    <property type="entry name" value="AB_hydrolase_fold"/>
</dbReference>
<organism evidence="6 7">
    <name type="scientific">Pochonia chlamydosporia 170</name>
    <dbReference type="NCBI Taxonomy" id="1380566"/>
    <lineage>
        <taxon>Eukaryota</taxon>
        <taxon>Fungi</taxon>
        <taxon>Dikarya</taxon>
        <taxon>Ascomycota</taxon>
        <taxon>Pezizomycotina</taxon>
        <taxon>Sordariomycetes</taxon>
        <taxon>Hypocreomycetidae</taxon>
        <taxon>Hypocreales</taxon>
        <taxon>Clavicipitaceae</taxon>
        <taxon>Pochonia</taxon>
    </lineage>
</organism>
<comment type="caution">
    <text evidence="6">The sequence shown here is derived from an EMBL/GenBank/DDBJ whole genome shotgun (WGS) entry which is preliminary data.</text>
</comment>
<feature type="domain" description="AB hydrolase-1" evidence="4">
    <location>
        <begin position="234"/>
        <end position="390"/>
    </location>
</feature>
<dbReference type="STRING" id="1380566.A0A179FZA3"/>
<dbReference type="Proteomes" id="UP000078397">
    <property type="component" value="Unassembled WGS sequence"/>
</dbReference>
<dbReference type="RefSeq" id="XP_018147479.1">
    <property type="nucleotide sequence ID" value="XM_018282843.1"/>
</dbReference>
<evidence type="ECO:0000259" key="5">
    <source>
        <dbReference type="Pfam" id="PF08386"/>
    </source>
</evidence>
<comment type="similarity">
    <text evidence="1">Belongs to the peptidase S33 family.</text>
</comment>
<dbReference type="AlphaFoldDB" id="A0A179FZA3"/>
<evidence type="ECO:0000313" key="6">
    <source>
        <dbReference type="EMBL" id="OAQ70942.1"/>
    </source>
</evidence>
<dbReference type="Pfam" id="PF00561">
    <property type="entry name" value="Abhydrolase_1"/>
    <property type="match status" value="1"/>
</dbReference>
<evidence type="ECO:0000256" key="2">
    <source>
        <dbReference type="ARBA" id="ARBA00022801"/>
    </source>
</evidence>
<dbReference type="EMBL" id="LSBJ02000002">
    <property type="protein sequence ID" value="OAQ70942.1"/>
    <property type="molecule type" value="Genomic_DNA"/>
</dbReference>
<keyword evidence="7" id="KW-1185">Reference proteome</keyword>
<evidence type="ECO:0000259" key="4">
    <source>
        <dbReference type="Pfam" id="PF00561"/>
    </source>
</evidence>
<dbReference type="OrthoDB" id="425534at2759"/>
<name>A0A179FZA3_METCM</name>
<protein>
    <submittedName>
        <fullName evidence="6">Tap domain-containing protein</fullName>
    </submittedName>
</protein>
<proteinExistence type="inferred from homology"/>
<dbReference type="KEGG" id="pchm:VFPPC_03327"/>
<evidence type="ECO:0000256" key="1">
    <source>
        <dbReference type="ARBA" id="ARBA00010088"/>
    </source>
</evidence>
<dbReference type="SUPFAM" id="SSF53474">
    <property type="entry name" value="alpha/beta-Hydrolases"/>
    <property type="match status" value="1"/>
</dbReference>
<feature type="region of interest" description="Disordered" evidence="3">
    <location>
        <begin position="219"/>
        <end position="247"/>
    </location>
</feature>
<sequence>MGRWSSNSTSRLPFLDMDVSIDSTNVGQPSADAALSTSSSKFDPKITMKNAIDVEGAPREPPRRKAAHYLQLVCLVTLVLCSASLIQPSRILHLITQRPPHEHSCQNTASTQPIYGQFPKSSDPFHFLPCTNETVPPSINDTNAYRTWAALYNPDPRSWIWEHISNTSTTQGSTVDPYAGRGIYLCGYLDVPLDYTNKSDTRISRLAITKFQVSGLARLDGHSPPSAGRKSERTLIIEPGGPGGSGTLSAFRSAEDKTKHFSNRQYDVLGWDPRGVNISQPSISCFPYNADRDRWALLETPARVTTKDTRAYLEAADAFHDATLRACWERHGDIPRFLTTTFVVRDLEEIRIALDEPEITGYFVSYGTTIGEIYSNMFPSSVGRLALDGVTSARDDRKLGGFSLVSLDNITDAWNEGFLGECVHMGPKHCALARPVSGQEVTLQNLQARMEALMASIAKRPIPGYTPSNGPTLITYARLNSAIFSVLYDQKRWPHMAKLLFELEQGNSTLAAEHLDEGMWSGNPDSSVSHRLVSGELGLMVICSDSYDAPQPSNGLEWWDDLWKRLVKMSWIGGDDNFMFVFPCRQFTKYWPQPAEVYRGDFNNTLKNPILLISETHDPATPISNGRRMHKEMGRNSRLVVHHGYGHSSQFISNCTNSIVRNLILNGVVPDEAETDCYAEVKPYKDEL</sequence>
<feature type="domain" description="Peptidase S33 tripeptidyl aminopeptidase-like C-terminal" evidence="5">
    <location>
        <begin position="590"/>
        <end position="675"/>
    </location>
</feature>
<evidence type="ECO:0000313" key="7">
    <source>
        <dbReference type="Proteomes" id="UP000078397"/>
    </source>
</evidence>
<dbReference type="PANTHER" id="PTHR43248:SF25">
    <property type="entry name" value="AB HYDROLASE-1 DOMAIN-CONTAINING PROTEIN-RELATED"/>
    <property type="match status" value="1"/>
</dbReference>
<dbReference type="Pfam" id="PF08386">
    <property type="entry name" value="Abhydrolase_4"/>
    <property type="match status" value="1"/>
</dbReference>
<reference evidence="6 7" key="1">
    <citation type="journal article" date="2016" name="PLoS Pathog.">
        <title>Biosynthesis of antibiotic leucinostatins in bio-control fungus Purpureocillium lilacinum and their inhibition on phytophthora revealed by genome mining.</title>
        <authorList>
            <person name="Wang G."/>
            <person name="Liu Z."/>
            <person name="Lin R."/>
            <person name="Li E."/>
            <person name="Mao Z."/>
            <person name="Ling J."/>
            <person name="Yang Y."/>
            <person name="Yin W.B."/>
            <person name="Xie B."/>
        </authorList>
    </citation>
    <scope>NUCLEOTIDE SEQUENCE [LARGE SCALE GENOMIC DNA]</scope>
    <source>
        <strain evidence="6">170</strain>
    </source>
</reference>
<gene>
    <name evidence="6" type="ORF">VFPPC_03327</name>
</gene>
<dbReference type="InterPro" id="IPR013595">
    <property type="entry name" value="Pept_S33_TAP-like_C"/>
</dbReference>
<dbReference type="GeneID" id="28846837"/>
<dbReference type="InterPro" id="IPR000073">
    <property type="entry name" value="AB_hydrolase_1"/>
</dbReference>
<keyword evidence="2" id="KW-0378">Hydrolase</keyword>